<dbReference type="PANTHER" id="PTHR10252">
    <property type="entry name" value="HISTONE-LIKE TRANSCRIPTION FACTOR CCAAT-RELATED"/>
    <property type="match status" value="1"/>
</dbReference>
<dbReference type="InterPro" id="IPR009072">
    <property type="entry name" value="Histone-fold"/>
</dbReference>
<protein>
    <submittedName>
        <fullName evidence="4">Transcriptional activator HAP5 subunit like protein</fullName>
    </submittedName>
</protein>
<keyword evidence="2" id="KW-0539">Nucleus</keyword>
<sequence>MYPISPLFPRERIMFLPKMPEYTADGKQEPPREDDLPHLAPTLGSDSLPISRYEKFSLPVQYSGMSAKFLEFVCARKDLEMQRYLLKVMAREYAGLIIASKGVIRPTMIPDYILQQLKSDAVDASSAGKRRSTHPMTDIAKDFASYSKEGQSQQTETAEAPESVFSDQVSSHILSSMTTRQIKSKKTSKKVASFSSQFKLHIRHLFPLKRIKDLMKANESVGMVSSDAPLAMAIAVQCFVLEISRRSMMRAVVEKRKMVSVSNMCSALEESDKFDFLLDLLPIPHEEQ</sequence>
<reference evidence="4" key="1">
    <citation type="submission" date="2022-03" db="EMBL/GenBank/DDBJ databases">
        <title>Draft genome sequence of Aduncisulcus paluster, a free-living microaerophilic Fornicata.</title>
        <authorList>
            <person name="Yuyama I."/>
            <person name="Kume K."/>
            <person name="Tamura T."/>
            <person name="Inagaki Y."/>
            <person name="Hashimoto T."/>
        </authorList>
    </citation>
    <scope>NUCLEOTIDE SEQUENCE</scope>
    <source>
        <strain evidence="4">NY0171</strain>
    </source>
</reference>
<evidence type="ECO:0000313" key="5">
    <source>
        <dbReference type="Proteomes" id="UP001057375"/>
    </source>
</evidence>
<comment type="caution">
    <text evidence="4">The sequence shown here is derived from an EMBL/GenBank/DDBJ whole genome shotgun (WGS) entry which is preliminary data.</text>
</comment>
<proteinExistence type="predicted"/>
<dbReference type="SUPFAM" id="SSF47113">
    <property type="entry name" value="Histone-fold"/>
    <property type="match status" value="1"/>
</dbReference>
<dbReference type="Gene3D" id="1.10.20.10">
    <property type="entry name" value="Histone, subunit A"/>
    <property type="match status" value="1"/>
</dbReference>
<evidence type="ECO:0000256" key="1">
    <source>
        <dbReference type="ARBA" id="ARBA00004123"/>
    </source>
</evidence>
<comment type="subcellular location">
    <subcellularLocation>
        <location evidence="1">Nucleus</location>
    </subcellularLocation>
</comment>
<evidence type="ECO:0000256" key="2">
    <source>
        <dbReference type="ARBA" id="ARBA00023242"/>
    </source>
</evidence>
<dbReference type="Pfam" id="PF00808">
    <property type="entry name" value="CBFD_NFYB_HMF"/>
    <property type="match status" value="1"/>
</dbReference>
<feature type="domain" description="Transcription factor CBF/NF-Y/archaeal histone" evidence="3">
    <location>
        <begin position="206"/>
        <end position="268"/>
    </location>
</feature>
<dbReference type="Proteomes" id="UP001057375">
    <property type="component" value="Unassembled WGS sequence"/>
</dbReference>
<organism evidence="4 5">
    <name type="scientific">Aduncisulcus paluster</name>
    <dbReference type="NCBI Taxonomy" id="2918883"/>
    <lineage>
        <taxon>Eukaryota</taxon>
        <taxon>Metamonada</taxon>
        <taxon>Carpediemonas-like organisms</taxon>
        <taxon>Aduncisulcus</taxon>
    </lineage>
</organism>
<gene>
    <name evidence="4" type="ORF">ADUPG1_008664</name>
</gene>
<name>A0ABQ5KV40_9EUKA</name>
<evidence type="ECO:0000259" key="3">
    <source>
        <dbReference type="Pfam" id="PF00808"/>
    </source>
</evidence>
<dbReference type="InterPro" id="IPR050568">
    <property type="entry name" value="Transcr_DNA_Rep_Reg"/>
</dbReference>
<keyword evidence="5" id="KW-1185">Reference proteome</keyword>
<accession>A0ABQ5KV40</accession>
<dbReference type="EMBL" id="BQXS01011004">
    <property type="protein sequence ID" value="GKT35518.1"/>
    <property type="molecule type" value="Genomic_DNA"/>
</dbReference>
<dbReference type="InterPro" id="IPR003958">
    <property type="entry name" value="CBFA_NFYB_domain"/>
</dbReference>
<evidence type="ECO:0000313" key="4">
    <source>
        <dbReference type="EMBL" id="GKT35518.1"/>
    </source>
</evidence>